<dbReference type="RefSeq" id="WP_095914258.1">
    <property type="nucleotide sequence ID" value="NZ_CP022384.1"/>
</dbReference>
<feature type="transmembrane region" description="Helical" evidence="1">
    <location>
        <begin position="127"/>
        <end position="147"/>
    </location>
</feature>
<keyword evidence="1" id="KW-0472">Membrane</keyword>
<dbReference type="GO" id="GO:0008654">
    <property type="term" value="P:phospholipid biosynthetic process"/>
    <property type="evidence" value="ECO:0007669"/>
    <property type="project" value="InterPro"/>
</dbReference>
<feature type="transmembrane region" description="Helical" evidence="1">
    <location>
        <begin position="5"/>
        <end position="23"/>
    </location>
</feature>
<dbReference type="Proteomes" id="UP000217276">
    <property type="component" value="Chromosome"/>
</dbReference>
<gene>
    <name evidence="2" type="ORF">CGC53_07605</name>
</gene>
<keyword evidence="1" id="KW-1133">Transmembrane helix</keyword>
<evidence type="ECO:0000313" key="3">
    <source>
        <dbReference type="Proteomes" id="UP000217276"/>
    </source>
</evidence>
<evidence type="ECO:0000313" key="2">
    <source>
        <dbReference type="EMBL" id="ATA82216.1"/>
    </source>
</evidence>
<feature type="transmembrane region" description="Helical" evidence="1">
    <location>
        <begin position="91"/>
        <end position="115"/>
    </location>
</feature>
<keyword evidence="3" id="KW-1185">Reference proteome</keyword>
<feature type="transmembrane region" description="Helical" evidence="1">
    <location>
        <begin position="29"/>
        <end position="47"/>
    </location>
</feature>
<dbReference type="GO" id="GO:0016020">
    <property type="term" value="C:membrane"/>
    <property type="evidence" value="ECO:0007669"/>
    <property type="project" value="InterPro"/>
</dbReference>
<feature type="transmembrane region" description="Helical" evidence="1">
    <location>
        <begin position="68"/>
        <end position="85"/>
    </location>
</feature>
<dbReference type="KEGG" id="clk:CGC53_07605"/>
<proteinExistence type="predicted"/>
<dbReference type="GO" id="GO:0016780">
    <property type="term" value="F:phosphotransferase activity, for other substituted phosphate groups"/>
    <property type="evidence" value="ECO:0007669"/>
    <property type="project" value="InterPro"/>
</dbReference>
<sequence>MPLPYILILFRFLLAPTILWIAYATPESVARPAIVIAIVLGLLSDIFDGIIARHRGISTVKMRRLDSQTDLVFWLSVGVACYWLNPDLITAYRYQIITLFVMEALCYGLSFLRFGKETCTHAFLSKIWGLTLLVAFVSLIGFGYGGFPLQLAIYWGLLSQTDVILIILLLPRWQNDIPSAYHAYLIRKGKTIKKNKWLNS</sequence>
<dbReference type="Gene3D" id="1.20.120.1760">
    <property type="match status" value="1"/>
</dbReference>
<keyword evidence="2" id="KW-0808">Transferase</keyword>
<keyword evidence="1" id="KW-0812">Transmembrane</keyword>
<feature type="transmembrane region" description="Helical" evidence="1">
    <location>
        <begin position="153"/>
        <end position="170"/>
    </location>
</feature>
<dbReference type="InterPro" id="IPR000462">
    <property type="entry name" value="CDP-OH_P_trans"/>
</dbReference>
<name>A0A250FDZ2_9FLAO</name>
<dbReference type="InterPro" id="IPR043130">
    <property type="entry name" value="CDP-OH_PTrfase_TM_dom"/>
</dbReference>
<dbReference type="EMBL" id="CP022384">
    <property type="protein sequence ID" value="ATA82216.1"/>
    <property type="molecule type" value="Genomic_DNA"/>
</dbReference>
<dbReference type="AlphaFoldDB" id="A0A250FDZ2"/>
<dbReference type="Pfam" id="PF01066">
    <property type="entry name" value="CDP-OH_P_transf"/>
    <property type="match status" value="1"/>
</dbReference>
<protein>
    <submittedName>
        <fullName evidence="2">CDP-alcohol phosphatidyltransferase</fullName>
    </submittedName>
</protein>
<reference evidence="3" key="1">
    <citation type="submission" date="2017-06" db="EMBL/GenBank/DDBJ databases">
        <title>Capnocytophaga spp. assemblies.</title>
        <authorList>
            <person name="Gulvik C.A."/>
        </authorList>
    </citation>
    <scope>NUCLEOTIDE SEQUENCE [LARGE SCALE GENOMIC DNA]</scope>
    <source>
        <strain evidence="3">H6253</strain>
    </source>
</reference>
<accession>A0A250FDZ2</accession>
<evidence type="ECO:0000256" key="1">
    <source>
        <dbReference type="SAM" id="Phobius"/>
    </source>
</evidence>
<organism evidence="2 3">
    <name type="scientific">Capnocytophaga leadbetteri</name>
    <dbReference type="NCBI Taxonomy" id="327575"/>
    <lineage>
        <taxon>Bacteria</taxon>
        <taxon>Pseudomonadati</taxon>
        <taxon>Bacteroidota</taxon>
        <taxon>Flavobacteriia</taxon>
        <taxon>Flavobacteriales</taxon>
        <taxon>Flavobacteriaceae</taxon>
        <taxon>Capnocytophaga</taxon>
    </lineage>
</organism>